<name>A0A396IMJ5_MEDTR</name>
<reference evidence="1" key="1">
    <citation type="journal article" date="2018" name="Nat. Plants">
        <title>Whole-genome landscape of Medicago truncatula symbiotic genes.</title>
        <authorList>
            <person name="Pecrix Y."/>
            <person name="Gamas P."/>
            <person name="Carrere S."/>
        </authorList>
    </citation>
    <scope>NUCLEOTIDE SEQUENCE</scope>
    <source>
        <tissue evidence="1">Leaves</tissue>
    </source>
</reference>
<comment type="caution">
    <text evidence="1">The sequence shown here is derived from an EMBL/GenBank/DDBJ whole genome shotgun (WGS) entry which is preliminary data.</text>
</comment>
<protein>
    <submittedName>
        <fullName evidence="1">Uncharacterized protein</fullName>
    </submittedName>
</protein>
<proteinExistence type="predicted"/>
<dbReference type="EMBL" id="PSQE01000003">
    <property type="protein sequence ID" value="RHN66849.1"/>
    <property type="molecule type" value="Genomic_DNA"/>
</dbReference>
<organism evidence="1">
    <name type="scientific">Medicago truncatula</name>
    <name type="common">Barrel medic</name>
    <name type="synonym">Medicago tribuloides</name>
    <dbReference type="NCBI Taxonomy" id="3880"/>
    <lineage>
        <taxon>Eukaryota</taxon>
        <taxon>Viridiplantae</taxon>
        <taxon>Streptophyta</taxon>
        <taxon>Embryophyta</taxon>
        <taxon>Tracheophyta</taxon>
        <taxon>Spermatophyta</taxon>
        <taxon>Magnoliopsida</taxon>
        <taxon>eudicotyledons</taxon>
        <taxon>Gunneridae</taxon>
        <taxon>Pentapetalae</taxon>
        <taxon>rosids</taxon>
        <taxon>fabids</taxon>
        <taxon>Fabales</taxon>
        <taxon>Fabaceae</taxon>
        <taxon>Papilionoideae</taxon>
        <taxon>50 kb inversion clade</taxon>
        <taxon>NPAAA clade</taxon>
        <taxon>Hologalegina</taxon>
        <taxon>IRL clade</taxon>
        <taxon>Trifolieae</taxon>
        <taxon>Medicago</taxon>
    </lineage>
</organism>
<evidence type="ECO:0000313" key="1">
    <source>
        <dbReference type="EMBL" id="RHN66849.1"/>
    </source>
</evidence>
<dbReference type="Proteomes" id="UP000265566">
    <property type="component" value="Chromosome 3"/>
</dbReference>
<dbReference type="AlphaFoldDB" id="A0A396IMJ5"/>
<gene>
    <name evidence="1" type="ORF">MtrunA17_Chr3g0096201</name>
</gene>
<dbReference type="Gramene" id="rna14955">
    <property type="protein sequence ID" value="RHN66849.1"/>
    <property type="gene ID" value="gene14955"/>
</dbReference>
<sequence>MREKKRIMKLSPLWIYYDPEMKLLKRGKSSDSLSPLPPRDANLAPFEFSAPFSSRFCSVRFCVVGG</sequence>
<accession>A0A396IMJ5</accession>